<dbReference type="InterPro" id="IPR005119">
    <property type="entry name" value="LysR_subst-bd"/>
</dbReference>
<evidence type="ECO:0000256" key="1">
    <source>
        <dbReference type="ARBA" id="ARBA00009437"/>
    </source>
</evidence>
<accession>A0A1L4BR39</accession>
<dbReference type="EMBL" id="CP016796">
    <property type="protein sequence ID" value="API86300.1"/>
    <property type="molecule type" value="Genomic_DNA"/>
</dbReference>
<sequence length="225" mass="26086">MLDKCKKLIQETINLEEFIESQQSIPQGKLTILVSKILAREFILERLNDFIREYPSIQCELIFSEHDSDLARKDIDIMVGFPQIPPTTDSFKYKRMQPITNILCGSPELIKKYGVPQSIDDLLSYPFISHSLRKPATKLPLQNGDYIPCSTPILFIDDFNALNEACKRGIGLFLTGDRLVEKDLKEGSLIQLLPEIKFKEYEIFTFYQNYGYEIPKIRAFLDFYL</sequence>
<dbReference type="Proteomes" id="UP000184222">
    <property type="component" value="Chromosome"/>
</dbReference>
<reference evidence="3 4" key="1">
    <citation type="journal article" date="2016" name="Appl. Environ. Microbiol.">
        <title>Whole genome relationships among Francisella bacteria of diverse origin define new species and provide specific regions for detection.</title>
        <authorList>
            <person name="Challacombe J.F."/>
            <person name="Petersen J.M."/>
            <person name="Gallegos-Graves V."/>
            <person name="Hodge D."/>
            <person name="Pillai S."/>
            <person name="Kuske C.R."/>
        </authorList>
    </citation>
    <scope>NUCLEOTIDE SEQUENCE [LARGE SCALE GENOMIC DNA]</scope>
    <source>
        <strain evidence="4">TX07-7310</strain>
    </source>
</reference>
<dbReference type="InterPro" id="IPR058163">
    <property type="entry name" value="LysR-type_TF_proteobact-type"/>
</dbReference>
<name>A0A1L4BR39_9GAMM</name>
<dbReference type="SUPFAM" id="SSF53850">
    <property type="entry name" value="Periplasmic binding protein-like II"/>
    <property type="match status" value="1"/>
</dbReference>
<feature type="domain" description="LysR substrate-binding" evidence="2">
    <location>
        <begin position="26"/>
        <end position="223"/>
    </location>
</feature>
<dbReference type="PANTHER" id="PTHR30537:SF3">
    <property type="entry name" value="TRANSCRIPTIONAL REGULATORY PROTEIN"/>
    <property type="match status" value="1"/>
</dbReference>
<dbReference type="GO" id="GO:0006351">
    <property type="term" value="P:DNA-templated transcription"/>
    <property type="evidence" value="ECO:0007669"/>
    <property type="project" value="TreeGrafter"/>
</dbReference>
<dbReference type="GO" id="GO:0043565">
    <property type="term" value="F:sequence-specific DNA binding"/>
    <property type="evidence" value="ECO:0007669"/>
    <property type="project" value="TreeGrafter"/>
</dbReference>
<evidence type="ECO:0000313" key="4">
    <source>
        <dbReference type="Proteomes" id="UP000184222"/>
    </source>
</evidence>
<dbReference type="AlphaFoldDB" id="A0A1L4BR39"/>
<organism evidence="3 4">
    <name type="scientific">Francisella uliginis</name>
    <dbReference type="NCBI Taxonomy" id="573570"/>
    <lineage>
        <taxon>Bacteria</taxon>
        <taxon>Pseudomonadati</taxon>
        <taxon>Pseudomonadota</taxon>
        <taxon>Gammaproteobacteria</taxon>
        <taxon>Thiotrichales</taxon>
        <taxon>Francisellaceae</taxon>
        <taxon>Francisella</taxon>
    </lineage>
</organism>
<evidence type="ECO:0000259" key="2">
    <source>
        <dbReference type="Pfam" id="PF03466"/>
    </source>
</evidence>
<proteinExistence type="inferred from homology"/>
<evidence type="ECO:0000313" key="3">
    <source>
        <dbReference type="EMBL" id="API86300.1"/>
    </source>
</evidence>
<gene>
    <name evidence="3" type="ORF">F7310_02570</name>
</gene>
<dbReference type="GO" id="GO:0003700">
    <property type="term" value="F:DNA-binding transcription factor activity"/>
    <property type="evidence" value="ECO:0007669"/>
    <property type="project" value="TreeGrafter"/>
</dbReference>
<keyword evidence="4" id="KW-1185">Reference proteome</keyword>
<comment type="similarity">
    <text evidence="1">Belongs to the LysR transcriptional regulatory family.</text>
</comment>
<protein>
    <recommendedName>
        <fullName evidence="2">LysR substrate-binding domain-containing protein</fullName>
    </recommendedName>
</protein>
<dbReference type="PANTHER" id="PTHR30537">
    <property type="entry name" value="HTH-TYPE TRANSCRIPTIONAL REGULATOR"/>
    <property type="match status" value="1"/>
</dbReference>
<dbReference type="STRING" id="573570.F7310_02570"/>
<dbReference type="KEGG" id="frx:F7310_02570"/>
<dbReference type="Gene3D" id="3.40.190.290">
    <property type="match status" value="1"/>
</dbReference>
<dbReference type="Pfam" id="PF03466">
    <property type="entry name" value="LysR_substrate"/>
    <property type="match status" value="1"/>
</dbReference>